<dbReference type="InterPro" id="IPR036282">
    <property type="entry name" value="Glutathione-S-Trfase_C_sf"/>
</dbReference>
<dbReference type="Proteomes" id="UP000218054">
    <property type="component" value="Unassembled WGS sequence"/>
</dbReference>
<dbReference type="InterPro" id="IPR036249">
    <property type="entry name" value="Thioredoxin-like_sf"/>
</dbReference>
<evidence type="ECO:0000259" key="2">
    <source>
        <dbReference type="PROSITE" id="PS50404"/>
    </source>
</evidence>
<dbReference type="Pfam" id="PF13410">
    <property type="entry name" value="GST_C_2"/>
    <property type="match status" value="1"/>
</dbReference>
<dbReference type="PROSITE" id="PS50404">
    <property type="entry name" value="GST_NTER"/>
    <property type="match status" value="1"/>
</dbReference>
<keyword evidence="5" id="KW-1185">Reference proteome</keyword>
<dbReference type="RefSeq" id="WP_095540581.1">
    <property type="nucleotide sequence ID" value="NZ_NSJB01000013.1"/>
</dbReference>
<dbReference type="SUPFAM" id="SSF52833">
    <property type="entry name" value="Thioredoxin-like"/>
    <property type="match status" value="1"/>
</dbReference>
<dbReference type="AlphaFoldDB" id="A0A2A2ACP5"/>
<feature type="domain" description="GST N-terminal" evidence="2">
    <location>
        <begin position="23"/>
        <end position="102"/>
    </location>
</feature>
<dbReference type="PROSITE" id="PS50405">
    <property type="entry name" value="GST_CTER"/>
    <property type="match status" value="1"/>
</dbReference>
<dbReference type="SUPFAM" id="SSF47616">
    <property type="entry name" value="GST C-terminal domain-like"/>
    <property type="match status" value="1"/>
</dbReference>
<protein>
    <submittedName>
        <fullName evidence="4">Glutathione S-transferase</fullName>
    </submittedName>
</protein>
<dbReference type="InterPro" id="IPR050983">
    <property type="entry name" value="GST_Omega/HSP26"/>
</dbReference>
<accession>A0A2A2ACP5</accession>
<gene>
    <name evidence="4" type="ORF">CK625_12100</name>
</gene>
<dbReference type="InterPro" id="IPR004045">
    <property type="entry name" value="Glutathione_S-Trfase_N"/>
</dbReference>
<dbReference type="InterPro" id="IPR040079">
    <property type="entry name" value="Glutathione_S-Trfase"/>
</dbReference>
<comment type="caution">
    <text evidence="4">The sequence shown here is derived from an EMBL/GenBank/DDBJ whole genome shotgun (WGS) entry which is preliminary data.</text>
</comment>
<dbReference type="Gene3D" id="1.20.1050.10">
    <property type="match status" value="1"/>
</dbReference>
<dbReference type="PANTHER" id="PTHR43968:SF6">
    <property type="entry name" value="GLUTATHIONE S-TRANSFERASE OMEGA"/>
    <property type="match status" value="1"/>
</dbReference>
<dbReference type="GO" id="GO:0005737">
    <property type="term" value="C:cytoplasm"/>
    <property type="evidence" value="ECO:0007669"/>
    <property type="project" value="TreeGrafter"/>
</dbReference>
<evidence type="ECO:0000313" key="5">
    <source>
        <dbReference type="Proteomes" id="UP000218054"/>
    </source>
</evidence>
<feature type="domain" description="GST C-terminal" evidence="3">
    <location>
        <begin position="105"/>
        <end position="227"/>
    </location>
</feature>
<evidence type="ECO:0000259" key="3">
    <source>
        <dbReference type="PROSITE" id="PS50405"/>
    </source>
</evidence>
<feature type="region of interest" description="Disordered" evidence="1">
    <location>
        <begin position="1"/>
        <end position="20"/>
    </location>
</feature>
<sequence length="227" mass="25412">MPTASNTNAPNTNAPAAEHDGGALPQLFSFRRCPYAIRARLGLAAAEQAYTPIEVVLRDKPAALLAASPKGTVPVLVLPSGQVIDESLDIMLWALQRHDPQAWLQPTHGSLQDMLALVHELDRHFKPLLDRCKYPQRHPEHALQDSRQLALQWLQRLELALASGPWLFGQRLALADAAVFPFVRQFAAIDPLWWDAQPLPRLQAWRQRWLALPLFEQVMRKSALPGG</sequence>
<dbReference type="Gene3D" id="3.40.30.10">
    <property type="entry name" value="Glutaredoxin"/>
    <property type="match status" value="1"/>
</dbReference>
<proteinExistence type="predicted"/>
<dbReference type="GO" id="GO:0016740">
    <property type="term" value="F:transferase activity"/>
    <property type="evidence" value="ECO:0007669"/>
    <property type="project" value="UniProtKB-KW"/>
</dbReference>
<dbReference type="InterPro" id="IPR010987">
    <property type="entry name" value="Glutathione-S-Trfase_C-like"/>
</dbReference>
<dbReference type="EMBL" id="NSJB01000013">
    <property type="protein sequence ID" value="PAT35586.1"/>
    <property type="molecule type" value="Genomic_DNA"/>
</dbReference>
<reference evidence="4 5" key="1">
    <citation type="submission" date="2017-08" db="EMBL/GenBank/DDBJ databases">
        <title>WGS of Clinical strains of the CDC Group NO-1 linked to zoonotic infections in humans.</title>
        <authorList>
            <person name="Bernier A.-M."/>
            <person name="Bernard K."/>
        </authorList>
    </citation>
    <scope>NUCLEOTIDE SEQUENCE [LARGE SCALE GENOMIC DNA]</scope>
    <source>
        <strain evidence="4 5">NML00-0135</strain>
    </source>
</reference>
<evidence type="ECO:0000313" key="4">
    <source>
        <dbReference type="EMBL" id="PAT35586.1"/>
    </source>
</evidence>
<dbReference type="Pfam" id="PF13417">
    <property type="entry name" value="GST_N_3"/>
    <property type="match status" value="1"/>
</dbReference>
<dbReference type="PANTHER" id="PTHR43968">
    <property type="match status" value="1"/>
</dbReference>
<dbReference type="CDD" id="cd03196">
    <property type="entry name" value="GST_C_5"/>
    <property type="match status" value="1"/>
</dbReference>
<dbReference type="SFLD" id="SFLDS00019">
    <property type="entry name" value="Glutathione_Transferase_(cytos"/>
    <property type="match status" value="1"/>
</dbReference>
<feature type="compositionally biased region" description="Low complexity" evidence="1">
    <location>
        <begin position="1"/>
        <end position="16"/>
    </location>
</feature>
<name>A0A2A2ACP5_9BURK</name>
<organism evidence="4 5">
    <name type="scientific">Vandammella animalimorsus</name>
    <dbReference type="NCBI Taxonomy" id="2029117"/>
    <lineage>
        <taxon>Bacteria</taxon>
        <taxon>Pseudomonadati</taxon>
        <taxon>Pseudomonadota</taxon>
        <taxon>Betaproteobacteria</taxon>
        <taxon>Burkholderiales</taxon>
        <taxon>Comamonadaceae</taxon>
        <taxon>Vandammella</taxon>
    </lineage>
</organism>
<keyword evidence="4" id="KW-0808">Transferase</keyword>
<evidence type="ECO:0000256" key="1">
    <source>
        <dbReference type="SAM" id="MobiDB-lite"/>
    </source>
</evidence>